<dbReference type="CDD" id="cd00590">
    <property type="entry name" value="RRM_SF"/>
    <property type="match status" value="1"/>
</dbReference>
<accession>A0A2T2NGM9</accession>
<dbReference type="EMBL" id="KZ678139">
    <property type="protein sequence ID" value="PSN64188.1"/>
    <property type="molecule type" value="Genomic_DNA"/>
</dbReference>
<evidence type="ECO:0000259" key="2">
    <source>
        <dbReference type="Pfam" id="PF00076"/>
    </source>
</evidence>
<gene>
    <name evidence="3" type="ORF">BS50DRAFT_576766</name>
</gene>
<evidence type="ECO:0000313" key="4">
    <source>
        <dbReference type="Proteomes" id="UP000240883"/>
    </source>
</evidence>
<evidence type="ECO:0000313" key="3">
    <source>
        <dbReference type="EMBL" id="PSN64188.1"/>
    </source>
</evidence>
<dbReference type="Gene3D" id="3.30.70.330">
    <property type="match status" value="1"/>
</dbReference>
<organism evidence="3 4">
    <name type="scientific">Corynespora cassiicola Philippines</name>
    <dbReference type="NCBI Taxonomy" id="1448308"/>
    <lineage>
        <taxon>Eukaryota</taxon>
        <taxon>Fungi</taxon>
        <taxon>Dikarya</taxon>
        <taxon>Ascomycota</taxon>
        <taxon>Pezizomycotina</taxon>
        <taxon>Dothideomycetes</taxon>
        <taxon>Pleosporomycetidae</taxon>
        <taxon>Pleosporales</taxon>
        <taxon>Corynesporascaceae</taxon>
        <taxon>Corynespora</taxon>
    </lineage>
</organism>
<dbReference type="InterPro" id="IPR012677">
    <property type="entry name" value="Nucleotide-bd_a/b_plait_sf"/>
</dbReference>
<feature type="region of interest" description="Disordered" evidence="1">
    <location>
        <begin position="293"/>
        <end position="329"/>
    </location>
</feature>
<dbReference type="Proteomes" id="UP000240883">
    <property type="component" value="Unassembled WGS sequence"/>
</dbReference>
<sequence length="329" mass="36722">MSLPRISRLGRSLLSRGFVQPRIAGARFPFATISASQRAFTNGPRLLQETSQSGNAQASDSISPDNKHNPNERGLVILNVPRTTLKSDIESFFTKNGFEITNVQYSIDRFTFQNEPMCFVQLADSTQATEAIDVINKSQPFERVTARLLYPDFAWGQGRAQENDRFVSYDDAGIDQAVRPMIEGRRVVIRVKTPGWSNKNVGIREAKVILRNTFEQFGIESIGAIAPNFGDKKLAPRFLALMDFTTKKGAEAAMEAVHGNEVEGRLVWVEPSILTALKAQQLRKLAPAQLKEMQAKGIAPADEDIDSVKKYTKRPRGQKKPREQKKSKA</sequence>
<dbReference type="Pfam" id="PF00076">
    <property type="entry name" value="RRM_1"/>
    <property type="match status" value="1"/>
</dbReference>
<dbReference type="GO" id="GO:0003723">
    <property type="term" value="F:RNA binding"/>
    <property type="evidence" value="ECO:0007669"/>
    <property type="project" value="InterPro"/>
</dbReference>
<feature type="compositionally biased region" description="Basic and acidic residues" evidence="1">
    <location>
        <begin position="320"/>
        <end position="329"/>
    </location>
</feature>
<feature type="compositionally biased region" description="Basic residues" evidence="1">
    <location>
        <begin position="310"/>
        <end position="319"/>
    </location>
</feature>
<feature type="compositionally biased region" description="Polar residues" evidence="1">
    <location>
        <begin position="48"/>
        <end position="64"/>
    </location>
</feature>
<dbReference type="OrthoDB" id="272703at2759"/>
<name>A0A2T2NGM9_CORCC</name>
<proteinExistence type="predicted"/>
<evidence type="ECO:0000256" key="1">
    <source>
        <dbReference type="SAM" id="MobiDB-lite"/>
    </source>
</evidence>
<dbReference type="AlphaFoldDB" id="A0A2T2NGM9"/>
<feature type="region of interest" description="Disordered" evidence="1">
    <location>
        <begin position="48"/>
        <end position="72"/>
    </location>
</feature>
<dbReference type="InterPro" id="IPR000504">
    <property type="entry name" value="RRM_dom"/>
</dbReference>
<dbReference type="InterPro" id="IPR035979">
    <property type="entry name" value="RBD_domain_sf"/>
</dbReference>
<dbReference type="SUPFAM" id="SSF54928">
    <property type="entry name" value="RNA-binding domain, RBD"/>
    <property type="match status" value="1"/>
</dbReference>
<reference evidence="3 4" key="1">
    <citation type="journal article" date="2018" name="Front. Microbiol.">
        <title>Genome-Wide Analysis of Corynespora cassiicola Leaf Fall Disease Putative Effectors.</title>
        <authorList>
            <person name="Lopez D."/>
            <person name="Ribeiro S."/>
            <person name="Label P."/>
            <person name="Fumanal B."/>
            <person name="Venisse J.S."/>
            <person name="Kohler A."/>
            <person name="de Oliveira R.R."/>
            <person name="Labutti K."/>
            <person name="Lipzen A."/>
            <person name="Lail K."/>
            <person name="Bauer D."/>
            <person name="Ohm R.A."/>
            <person name="Barry K.W."/>
            <person name="Spatafora J."/>
            <person name="Grigoriev I.V."/>
            <person name="Martin F.M."/>
            <person name="Pujade-Renaud V."/>
        </authorList>
    </citation>
    <scope>NUCLEOTIDE SEQUENCE [LARGE SCALE GENOMIC DNA]</scope>
    <source>
        <strain evidence="3 4">Philippines</strain>
    </source>
</reference>
<keyword evidence="4" id="KW-1185">Reference proteome</keyword>
<feature type="domain" description="RRM" evidence="2">
    <location>
        <begin position="75"/>
        <end position="139"/>
    </location>
</feature>
<protein>
    <recommendedName>
        <fullName evidence="2">RRM domain-containing protein</fullName>
    </recommendedName>
</protein>